<evidence type="ECO:0000313" key="2">
    <source>
        <dbReference type="Proteomes" id="UP000324222"/>
    </source>
</evidence>
<sequence length="260" mass="28958">MFLRALVLTSSFSGCGVLRSARLELGTTKLSLKTLNTITLRKPDGVWIAVLGASFHRSVSLVTASREAVLRHQYLRRCYMQRFFFLNLCRLWLARVIRCSSVFLFPPSFSGSGVLRSARLELGTTKLICTGLECSIEAEEAVFRREECVWSATRKTITLRMPDGVWIAVLGASFNRSVTLLTASRGAGLRHQVWVARVIRCSSVFVPTCSFPGCGLTKCTFGAWDDKAVVMVFLRRVFEVKKSVGGMVWPFSGVSEVKKL</sequence>
<name>A0A5B7GJZ2_PORTR</name>
<gene>
    <name evidence="1" type="ORF">E2C01_051672</name>
</gene>
<dbReference type="EMBL" id="VSRR010014995">
    <property type="protein sequence ID" value="MPC57685.1"/>
    <property type="molecule type" value="Genomic_DNA"/>
</dbReference>
<organism evidence="1 2">
    <name type="scientific">Portunus trituberculatus</name>
    <name type="common">Swimming crab</name>
    <name type="synonym">Neptunus trituberculatus</name>
    <dbReference type="NCBI Taxonomy" id="210409"/>
    <lineage>
        <taxon>Eukaryota</taxon>
        <taxon>Metazoa</taxon>
        <taxon>Ecdysozoa</taxon>
        <taxon>Arthropoda</taxon>
        <taxon>Crustacea</taxon>
        <taxon>Multicrustacea</taxon>
        <taxon>Malacostraca</taxon>
        <taxon>Eumalacostraca</taxon>
        <taxon>Eucarida</taxon>
        <taxon>Decapoda</taxon>
        <taxon>Pleocyemata</taxon>
        <taxon>Brachyura</taxon>
        <taxon>Eubrachyura</taxon>
        <taxon>Portunoidea</taxon>
        <taxon>Portunidae</taxon>
        <taxon>Portuninae</taxon>
        <taxon>Portunus</taxon>
    </lineage>
</organism>
<dbReference type="PROSITE" id="PS51257">
    <property type="entry name" value="PROKAR_LIPOPROTEIN"/>
    <property type="match status" value="1"/>
</dbReference>
<accession>A0A5B7GJZ2</accession>
<comment type="caution">
    <text evidence="1">The sequence shown here is derived from an EMBL/GenBank/DDBJ whole genome shotgun (WGS) entry which is preliminary data.</text>
</comment>
<protein>
    <submittedName>
        <fullName evidence="1">Uncharacterized protein</fullName>
    </submittedName>
</protein>
<proteinExistence type="predicted"/>
<evidence type="ECO:0000313" key="1">
    <source>
        <dbReference type="EMBL" id="MPC57685.1"/>
    </source>
</evidence>
<keyword evidence="2" id="KW-1185">Reference proteome</keyword>
<reference evidence="1 2" key="1">
    <citation type="submission" date="2019-05" db="EMBL/GenBank/DDBJ databases">
        <title>Another draft genome of Portunus trituberculatus and its Hox gene families provides insights of decapod evolution.</title>
        <authorList>
            <person name="Jeong J.-H."/>
            <person name="Song I."/>
            <person name="Kim S."/>
            <person name="Choi T."/>
            <person name="Kim D."/>
            <person name="Ryu S."/>
            <person name="Kim W."/>
        </authorList>
    </citation>
    <scope>NUCLEOTIDE SEQUENCE [LARGE SCALE GENOMIC DNA]</scope>
    <source>
        <tissue evidence="1">Muscle</tissue>
    </source>
</reference>
<dbReference type="Proteomes" id="UP000324222">
    <property type="component" value="Unassembled WGS sequence"/>
</dbReference>
<dbReference type="AlphaFoldDB" id="A0A5B7GJZ2"/>